<keyword evidence="5" id="KW-1185">Reference proteome</keyword>
<dbReference type="InterPro" id="IPR014756">
    <property type="entry name" value="Ig_E-set"/>
</dbReference>
<comment type="caution">
    <text evidence="4">The sequence shown here is derived from an EMBL/GenBank/DDBJ whole genome shotgun (WGS) entry which is preliminary data.</text>
</comment>
<comment type="similarity">
    <text evidence="1">Belongs to the arrestin family.</text>
</comment>
<dbReference type="Pfam" id="PF00339">
    <property type="entry name" value="Arrestin_N"/>
    <property type="match status" value="1"/>
</dbReference>
<dbReference type="GO" id="GO:0005886">
    <property type="term" value="C:plasma membrane"/>
    <property type="evidence" value="ECO:0007669"/>
    <property type="project" value="TreeGrafter"/>
</dbReference>
<dbReference type="PANTHER" id="PTHR11188:SF16">
    <property type="entry name" value="ARRESTIN DOMAIN-CONTAINING PROTEIN 4"/>
    <property type="match status" value="1"/>
</dbReference>
<feature type="domain" description="Arrestin C-terminal-like" evidence="3">
    <location>
        <begin position="189"/>
        <end position="316"/>
    </location>
</feature>
<dbReference type="EMBL" id="JAINUF010000013">
    <property type="protein sequence ID" value="KAJ8344101.1"/>
    <property type="molecule type" value="Genomic_DNA"/>
</dbReference>
<sequence>MIDTVKTLGILFDDEQKNGYCSGEIVSGHVLLELLAVTQIKAIKITARGCARVCWNEGPCRAPLPTSAPMATPLLGHCIKEEVDYFGASQTLIETTGGSEDAEWVSLDAGRHEFAFRFLLPHRPLVTSFVGRHGKVQYWVNAVLQRPTAQDQNVRRDFPILCHVDVNSPSLLSPVSTIKEKMISWWIFTSGSVSLSVNIDRKGYCNGEVIPIYAEIENCSSRLVVPKAAIYQIQTCLAKGKTRTYRQVVASVRGNHIPSGSSDTWNGKTLKIPPLSPSVLNSALIRVEYSLAVTLQIPGARKLRVELPIVIGTVPYSGLGARCASVGSRVSRDMSWLSLALPEEPEAPPNYVDVVSEEEFELHTSSLVQSEDLERQLGGPIFAYFQEFRFQPPPVYCEVDPHPVLALEPPPQLGFPASTPAQKQGIGMVRGPTAGPHVRTRTSDREPCELPERVLHKRTSDRDPDKLSERWTAALLTVN</sequence>
<name>A0A9Q1ESB6_SYNKA</name>
<dbReference type="InterPro" id="IPR014752">
    <property type="entry name" value="Arrestin-like_C"/>
</dbReference>
<protein>
    <recommendedName>
        <fullName evidence="3">Arrestin C-terminal-like domain-containing protein</fullName>
    </recommendedName>
</protein>
<evidence type="ECO:0000313" key="5">
    <source>
        <dbReference type="Proteomes" id="UP001152622"/>
    </source>
</evidence>
<accession>A0A9Q1ESB6</accession>
<dbReference type="GO" id="GO:0005737">
    <property type="term" value="C:cytoplasm"/>
    <property type="evidence" value="ECO:0007669"/>
    <property type="project" value="TreeGrafter"/>
</dbReference>
<evidence type="ECO:0000256" key="2">
    <source>
        <dbReference type="SAM" id="MobiDB-lite"/>
    </source>
</evidence>
<dbReference type="PANTHER" id="PTHR11188">
    <property type="entry name" value="ARRESTIN DOMAIN CONTAINING PROTEIN"/>
    <property type="match status" value="1"/>
</dbReference>
<dbReference type="InterPro" id="IPR011021">
    <property type="entry name" value="Arrestin-like_N"/>
</dbReference>
<dbReference type="AlphaFoldDB" id="A0A9Q1ESB6"/>
<dbReference type="Gene3D" id="2.60.40.640">
    <property type="match status" value="2"/>
</dbReference>
<feature type="region of interest" description="Disordered" evidence="2">
    <location>
        <begin position="427"/>
        <end position="465"/>
    </location>
</feature>
<organism evidence="4 5">
    <name type="scientific">Synaphobranchus kaupii</name>
    <name type="common">Kaup's arrowtooth eel</name>
    <dbReference type="NCBI Taxonomy" id="118154"/>
    <lineage>
        <taxon>Eukaryota</taxon>
        <taxon>Metazoa</taxon>
        <taxon>Chordata</taxon>
        <taxon>Craniata</taxon>
        <taxon>Vertebrata</taxon>
        <taxon>Euteleostomi</taxon>
        <taxon>Actinopterygii</taxon>
        <taxon>Neopterygii</taxon>
        <taxon>Teleostei</taxon>
        <taxon>Anguilliformes</taxon>
        <taxon>Synaphobranchidae</taxon>
        <taxon>Synaphobranchus</taxon>
    </lineage>
</organism>
<dbReference type="GO" id="GO:0007399">
    <property type="term" value="P:nervous system development"/>
    <property type="evidence" value="ECO:0007669"/>
    <property type="project" value="UniProtKB-ARBA"/>
</dbReference>
<dbReference type="InterPro" id="IPR011022">
    <property type="entry name" value="Arrestin_C-like"/>
</dbReference>
<proteinExistence type="inferred from homology"/>
<feature type="compositionally biased region" description="Basic and acidic residues" evidence="2">
    <location>
        <begin position="441"/>
        <end position="465"/>
    </location>
</feature>
<dbReference type="OrthoDB" id="2333384at2759"/>
<dbReference type="InterPro" id="IPR050357">
    <property type="entry name" value="Arrestin_domain-protein"/>
</dbReference>
<reference evidence="4" key="1">
    <citation type="journal article" date="2023" name="Science">
        <title>Genome structures resolve the early diversification of teleost fishes.</title>
        <authorList>
            <person name="Parey E."/>
            <person name="Louis A."/>
            <person name="Montfort J."/>
            <person name="Bouchez O."/>
            <person name="Roques C."/>
            <person name="Iampietro C."/>
            <person name="Lluch J."/>
            <person name="Castinel A."/>
            <person name="Donnadieu C."/>
            <person name="Desvignes T."/>
            <person name="Floi Bucao C."/>
            <person name="Jouanno E."/>
            <person name="Wen M."/>
            <person name="Mejri S."/>
            <person name="Dirks R."/>
            <person name="Jansen H."/>
            <person name="Henkel C."/>
            <person name="Chen W.J."/>
            <person name="Zahm M."/>
            <person name="Cabau C."/>
            <person name="Klopp C."/>
            <person name="Thompson A.W."/>
            <person name="Robinson-Rechavi M."/>
            <person name="Braasch I."/>
            <person name="Lecointre G."/>
            <person name="Bobe J."/>
            <person name="Postlethwait J.H."/>
            <person name="Berthelot C."/>
            <person name="Roest Crollius H."/>
            <person name="Guiguen Y."/>
        </authorList>
    </citation>
    <scope>NUCLEOTIDE SEQUENCE</scope>
    <source>
        <strain evidence="4">WJC10195</strain>
    </source>
</reference>
<dbReference type="GO" id="GO:0015031">
    <property type="term" value="P:protein transport"/>
    <property type="evidence" value="ECO:0007669"/>
    <property type="project" value="TreeGrafter"/>
</dbReference>
<dbReference type="Pfam" id="PF02752">
    <property type="entry name" value="Arrestin_C"/>
    <property type="match status" value="1"/>
</dbReference>
<evidence type="ECO:0000313" key="4">
    <source>
        <dbReference type="EMBL" id="KAJ8344101.1"/>
    </source>
</evidence>
<evidence type="ECO:0000256" key="1">
    <source>
        <dbReference type="ARBA" id="ARBA00005298"/>
    </source>
</evidence>
<evidence type="ECO:0000259" key="3">
    <source>
        <dbReference type="SMART" id="SM01017"/>
    </source>
</evidence>
<dbReference type="GO" id="GO:1990756">
    <property type="term" value="F:ubiquitin-like ligase-substrate adaptor activity"/>
    <property type="evidence" value="ECO:0007669"/>
    <property type="project" value="TreeGrafter"/>
</dbReference>
<gene>
    <name evidence="4" type="ORF">SKAU_G00314300</name>
</gene>
<dbReference type="SUPFAM" id="SSF81296">
    <property type="entry name" value="E set domains"/>
    <property type="match status" value="2"/>
</dbReference>
<dbReference type="Proteomes" id="UP001152622">
    <property type="component" value="Chromosome 13"/>
</dbReference>
<dbReference type="SMART" id="SM01017">
    <property type="entry name" value="Arrestin_C"/>
    <property type="match status" value="1"/>
</dbReference>